<evidence type="ECO:0000313" key="5">
    <source>
        <dbReference type="EMBL" id="SFR65947.1"/>
    </source>
</evidence>
<dbReference type="InterPro" id="IPR040442">
    <property type="entry name" value="Pyrv_kinase-like_dom_sf"/>
</dbReference>
<dbReference type="SUPFAM" id="SSF51621">
    <property type="entry name" value="Phosphoenolpyruvate/pyruvate domain"/>
    <property type="match status" value="1"/>
</dbReference>
<dbReference type="AlphaFoldDB" id="A0A1I6IGM5"/>
<dbReference type="GO" id="GO:0000287">
    <property type="term" value="F:magnesium ion binding"/>
    <property type="evidence" value="ECO:0007669"/>
    <property type="project" value="TreeGrafter"/>
</dbReference>
<gene>
    <name evidence="5" type="ORF">SAMN04487947_3231</name>
</gene>
<keyword evidence="3" id="KW-0460">Magnesium</keyword>
<dbReference type="Gene3D" id="3.20.20.60">
    <property type="entry name" value="Phosphoenolpyruvate-binding domains"/>
    <property type="match status" value="1"/>
</dbReference>
<dbReference type="NCBIfam" id="NF041315">
    <property type="entry name" value="malate_syn_AceB_Halo"/>
    <property type="match status" value="1"/>
</dbReference>
<name>A0A1I6IGM5_9EURY</name>
<accession>A0A1I6IGM5</accession>
<proteinExistence type="predicted"/>
<comment type="cofactor">
    <cofactor evidence="1">
        <name>Mg(2+)</name>
        <dbReference type="ChEBI" id="CHEBI:18420"/>
    </cofactor>
</comment>
<dbReference type="InterPro" id="IPR015813">
    <property type="entry name" value="Pyrv/PenolPyrv_kinase-like_dom"/>
</dbReference>
<reference evidence="6" key="1">
    <citation type="submission" date="2016-10" db="EMBL/GenBank/DDBJ databases">
        <authorList>
            <person name="Varghese N."/>
            <person name="Submissions S."/>
        </authorList>
    </citation>
    <scope>NUCLEOTIDE SEQUENCE [LARGE SCALE GENOMIC DNA]</scope>
    <source>
        <strain evidence="6">CGMCC 1.7736</strain>
    </source>
</reference>
<dbReference type="EMBL" id="FOYT01000003">
    <property type="protein sequence ID" value="SFR65947.1"/>
    <property type="molecule type" value="Genomic_DNA"/>
</dbReference>
<evidence type="ECO:0000259" key="4">
    <source>
        <dbReference type="Pfam" id="PF25918"/>
    </source>
</evidence>
<dbReference type="Pfam" id="PF25918">
    <property type="entry name" value="MSH_C"/>
    <property type="match status" value="1"/>
</dbReference>
<dbReference type="OrthoDB" id="9170at2157"/>
<evidence type="ECO:0000256" key="3">
    <source>
        <dbReference type="ARBA" id="ARBA00022842"/>
    </source>
</evidence>
<dbReference type="Proteomes" id="UP000198531">
    <property type="component" value="Unassembled WGS sequence"/>
</dbReference>
<dbReference type="InterPro" id="IPR059088">
    <property type="entry name" value="MSH_C"/>
</dbReference>
<keyword evidence="6" id="KW-1185">Reference proteome</keyword>
<keyword evidence="2" id="KW-0479">Metal-binding</keyword>
<evidence type="ECO:0000313" key="6">
    <source>
        <dbReference type="Proteomes" id="UP000198531"/>
    </source>
</evidence>
<dbReference type="InterPro" id="IPR053484">
    <property type="entry name" value="MS"/>
</dbReference>
<keyword evidence="5" id="KW-0456">Lyase</keyword>
<dbReference type="GO" id="GO:0006107">
    <property type="term" value="P:oxaloacetate metabolic process"/>
    <property type="evidence" value="ECO:0007669"/>
    <property type="project" value="TreeGrafter"/>
</dbReference>
<evidence type="ECO:0000256" key="1">
    <source>
        <dbReference type="ARBA" id="ARBA00001946"/>
    </source>
</evidence>
<dbReference type="GO" id="GO:0016829">
    <property type="term" value="F:lyase activity"/>
    <property type="evidence" value="ECO:0007669"/>
    <property type="project" value="UniProtKB-KW"/>
</dbReference>
<dbReference type="RefSeq" id="WP_089809499.1">
    <property type="nucleotide sequence ID" value="NZ_FOYT01000003.1"/>
</dbReference>
<protein>
    <submittedName>
        <fullName evidence="5">Malate synthase, citrate lyase family</fullName>
    </submittedName>
</protein>
<organism evidence="5 6">
    <name type="scientific">Halogeometricum rufum</name>
    <dbReference type="NCBI Taxonomy" id="553469"/>
    <lineage>
        <taxon>Archaea</taxon>
        <taxon>Methanobacteriati</taxon>
        <taxon>Methanobacteriota</taxon>
        <taxon>Stenosarchaea group</taxon>
        <taxon>Halobacteria</taxon>
        <taxon>Halobacteriales</taxon>
        <taxon>Haloferacaceae</taxon>
        <taxon>Halogeometricum</taxon>
    </lineage>
</organism>
<dbReference type="PANTHER" id="PTHR32308:SF10">
    <property type="entry name" value="CITRATE LYASE SUBUNIT BETA"/>
    <property type="match status" value="1"/>
</dbReference>
<evidence type="ECO:0000256" key="2">
    <source>
        <dbReference type="ARBA" id="ARBA00022723"/>
    </source>
</evidence>
<dbReference type="STRING" id="553469.SAMN04487947_3231"/>
<feature type="domain" description="Malate synthase H C-terminal" evidence="4">
    <location>
        <begin position="280"/>
        <end position="394"/>
    </location>
</feature>
<dbReference type="Gene3D" id="1.20.58.1560">
    <property type="match status" value="1"/>
</dbReference>
<dbReference type="PANTHER" id="PTHR32308">
    <property type="entry name" value="LYASE BETA SUBUNIT, PUTATIVE (AFU_ORTHOLOGUE AFUA_4G13030)-RELATED"/>
    <property type="match status" value="1"/>
</dbReference>
<sequence>MSVKRHYEREFVRTFFTSPTAVEGEDDSAKMLRSAAQLSGMQAPDVWVPDNEDATAPSMRDEGVENIIEVVSEHGADFPGEIHPRIVWHRDSPGTRYQGFQHMLEIADPDNGAVDHIDGFVVPEVGDIDDWKKADEFITIVENEHGLEEGSLSMSVIVESGEAELAMGDLRAEMGRPANNLERMFLLVDGEVDYTKDMRAMTPTGELPPWPELRHNTSRGASAAGLVAVDGPYDDIRDVEGYNERMVENQAKGMLGIWSLTPGQVVEANKSPLPPKTGSWLLEVGDREIELDAEDGKQVYRGDDVGLESTDDGYVLRVGGEEHELDEDELRQELLDMTAYVPSMDDIVDSMEEFEAAKEAGKGAIAMTQSATLVVDGVEVELQKDRMWDEATYQAAQTPITLFQDVYEHRPDQHEELEEMYGSDVVERATNVGN</sequence>